<gene>
    <name evidence="1" type="ORF">DM43_3202</name>
</gene>
<comment type="caution">
    <text evidence="1">The sequence shown here is derived from an EMBL/GenBank/DDBJ whole genome shotgun (WGS) entry which is preliminary data.</text>
</comment>
<accession>A0AA88Z1K9</accession>
<protein>
    <recommendedName>
        <fullName evidence="3">Type VI secretion protein</fullName>
    </recommendedName>
</protein>
<dbReference type="InterPro" id="IPR010272">
    <property type="entry name" value="T6SS_TssF"/>
</dbReference>
<sequence length="625" mass="67983">MDNLLPHYEYEVGLLLRGVAEFARRYPKIGARLGIANGQGDLHVDRMIQTFGLLAARIDAKLEDAYPEFTESLLEMLYPQYLRTVPACAIAQFDPANLFGQLTVPFTMQRGTVLDANSAACRFQTVYDVTLSPLRVHSARFGPATMVPAAVRLPANVSAILSITFASATPTETFNEAIPSGKVRLHLAGSRARVAALADALLLRTTSAYVEVDHGGRWTALSKAPIESVGFGEHERLLPKESFNTSDAFDTLIESFAFPEKFDFVDIDLGRIRRAARAPQARHLTLHLAIRDASAESPAAQALSNLDAASFKLFCTPVVNLFKRDATPIQLTSTDRAYPVTPEPLETGTPLDVYSIDAVHLGDRTQSEHEKGASSLSAAPRTAVLPYRALSHGRQPDPAVAYWTAFRDPYAAAGNARGPILLSLIGLDGAAAQVRHPQIDVDVTATNGELPSRLPIGAPDSDLVHEGAALACPIRLLTQPTLPSSHSRGHSALWRVVAGLSLHPFDLTQTGLKAFKDFLRLHAPSTNIVAQRSIDAIVGLDYQPAMKWMSLDGQFPSFVRGIEIVVSLEESALRDVTLHLLARTLDRFFAPYAPTNSYVQLIIRSSQTGQELHRCPARSGTRPVI</sequence>
<dbReference type="Proteomes" id="UP000029575">
    <property type="component" value="Unassembled WGS sequence"/>
</dbReference>
<evidence type="ECO:0000313" key="2">
    <source>
        <dbReference type="Proteomes" id="UP000029575"/>
    </source>
</evidence>
<dbReference type="EMBL" id="JPGD01000005">
    <property type="protein sequence ID" value="KGB98773.1"/>
    <property type="molecule type" value="Genomic_DNA"/>
</dbReference>
<proteinExistence type="predicted"/>
<name>A0AA88Z1K9_BURCE</name>
<organism evidence="1 2">
    <name type="scientific">Burkholderia cepacia</name>
    <name type="common">Pseudomonas cepacia</name>
    <dbReference type="NCBI Taxonomy" id="292"/>
    <lineage>
        <taxon>Bacteria</taxon>
        <taxon>Pseudomonadati</taxon>
        <taxon>Pseudomonadota</taxon>
        <taxon>Betaproteobacteria</taxon>
        <taxon>Burkholderiales</taxon>
        <taxon>Burkholderiaceae</taxon>
        <taxon>Burkholderia</taxon>
        <taxon>Burkholderia cepacia complex</taxon>
    </lineage>
</organism>
<dbReference type="RefSeq" id="WP_034206978.1">
    <property type="nucleotide sequence ID" value="NZ_KN150854.1"/>
</dbReference>
<reference evidence="1 2" key="1">
    <citation type="submission" date="2014-06" db="EMBL/GenBank/DDBJ databases">
        <authorList>
            <person name="Bishop-Lilly K.A."/>
            <person name="Broomall S.M."/>
            <person name="Chain P.S."/>
            <person name="Chertkov O."/>
            <person name="Coyne S.R."/>
            <person name="Daligault H.E."/>
            <person name="Davenport K.W."/>
            <person name="Erkkila T."/>
            <person name="Frey K.G."/>
            <person name="Gibbons H.S."/>
            <person name="Gu W."/>
            <person name="Jaissle J."/>
            <person name="Johnson S.L."/>
            <person name="Koroleva G.I."/>
            <person name="Ladner J.T."/>
            <person name="Lo C.-C."/>
            <person name="Minogue T.D."/>
            <person name="Munk C."/>
            <person name="Palacios G.F."/>
            <person name="Redden C.L."/>
            <person name="Rosenzweig C.N."/>
            <person name="Scholz M.B."/>
            <person name="Teshima H."/>
            <person name="Xu Y."/>
        </authorList>
    </citation>
    <scope>NUCLEOTIDE SEQUENCE [LARGE SCALE GENOMIC DNA]</scope>
    <source>
        <strain evidence="1 2">DWS 37UF10B-2</strain>
    </source>
</reference>
<evidence type="ECO:0000313" key="1">
    <source>
        <dbReference type="EMBL" id="KGB98773.1"/>
    </source>
</evidence>
<dbReference type="AlphaFoldDB" id="A0AA88Z1K9"/>
<dbReference type="NCBIfam" id="TIGR03359">
    <property type="entry name" value="VI_chp_6"/>
    <property type="match status" value="1"/>
</dbReference>
<dbReference type="PANTHER" id="PTHR35370">
    <property type="entry name" value="CYTOPLASMIC PROTEIN-RELATED-RELATED"/>
    <property type="match status" value="1"/>
</dbReference>
<evidence type="ECO:0008006" key="3">
    <source>
        <dbReference type="Google" id="ProtNLM"/>
    </source>
</evidence>
<dbReference type="PIRSF" id="PIRSF028304">
    <property type="entry name" value="UCP028304"/>
    <property type="match status" value="1"/>
</dbReference>
<dbReference type="Pfam" id="PF05947">
    <property type="entry name" value="T6SS_TssF"/>
    <property type="match status" value="1"/>
</dbReference>
<dbReference type="PANTHER" id="PTHR35370:SF1">
    <property type="entry name" value="TYPE VI SECRETION SYSTEM COMPONENT TSSF1"/>
    <property type="match status" value="1"/>
</dbReference>